<evidence type="ECO:0000313" key="1">
    <source>
        <dbReference type="EMBL" id="GIX89696.1"/>
    </source>
</evidence>
<gene>
    <name evidence="1" type="ORF">CEXT_479651</name>
</gene>
<protein>
    <submittedName>
        <fullName evidence="1">Uncharacterized protein</fullName>
    </submittedName>
</protein>
<dbReference type="AlphaFoldDB" id="A0AAV4P1Q7"/>
<reference evidence="1 2" key="1">
    <citation type="submission" date="2021-06" db="EMBL/GenBank/DDBJ databases">
        <title>Caerostris extrusa draft genome.</title>
        <authorList>
            <person name="Kono N."/>
            <person name="Arakawa K."/>
        </authorList>
    </citation>
    <scope>NUCLEOTIDE SEQUENCE [LARGE SCALE GENOMIC DNA]</scope>
</reference>
<dbReference type="EMBL" id="BPLR01003881">
    <property type="protein sequence ID" value="GIX89696.1"/>
    <property type="molecule type" value="Genomic_DNA"/>
</dbReference>
<accession>A0AAV4P1Q7</accession>
<dbReference type="Proteomes" id="UP001054945">
    <property type="component" value="Unassembled WGS sequence"/>
</dbReference>
<name>A0AAV4P1Q7_CAEEX</name>
<proteinExistence type="predicted"/>
<sequence>MKFVTHQLNDIIIPLKSLSVISAQLLEDIHWYLLVILKCVNEWHEAGLSGSSTSSSPTHFCCRLTVTVSVTYAIPKASWQFPVRRLAFRKLGS</sequence>
<comment type="caution">
    <text evidence="1">The sequence shown here is derived from an EMBL/GenBank/DDBJ whole genome shotgun (WGS) entry which is preliminary data.</text>
</comment>
<organism evidence="1 2">
    <name type="scientific">Caerostris extrusa</name>
    <name type="common">Bark spider</name>
    <name type="synonym">Caerostris bankana</name>
    <dbReference type="NCBI Taxonomy" id="172846"/>
    <lineage>
        <taxon>Eukaryota</taxon>
        <taxon>Metazoa</taxon>
        <taxon>Ecdysozoa</taxon>
        <taxon>Arthropoda</taxon>
        <taxon>Chelicerata</taxon>
        <taxon>Arachnida</taxon>
        <taxon>Araneae</taxon>
        <taxon>Araneomorphae</taxon>
        <taxon>Entelegynae</taxon>
        <taxon>Araneoidea</taxon>
        <taxon>Araneidae</taxon>
        <taxon>Caerostris</taxon>
    </lineage>
</organism>
<evidence type="ECO:0000313" key="2">
    <source>
        <dbReference type="Proteomes" id="UP001054945"/>
    </source>
</evidence>
<keyword evidence="2" id="KW-1185">Reference proteome</keyword>